<accession>A0A517N7E2</accession>
<sequence length="134" mass="14837">MESTLRYIAIALLVLPFASCRSISQSRLRADNQDEMLTAVRTVVPIGTSIGAARAQMEHSGFDCKVIENGSFSEDPGFIGSDREYRNVDNANFLECRRNESAGLLVSHLWTVAIVYDDDDTVSDVLVLHRMEGP</sequence>
<organism evidence="1 2">
    <name type="scientific">Rubripirellula lacrimiformis</name>
    <dbReference type="NCBI Taxonomy" id="1930273"/>
    <lineage>
        <taxon>Bacteria</taxon>
        <taxon>Pseudomonadati</taxon>
        <taxon>Planctomycetota</taxon>
        <taxon>Planctomycetia</taxon>
        <taxon>Pirellulales</taxon>
        <taxon>Pirellulaceae</taxon>
        <taxon>Rubripirellula</taxon>
    </lineage>
</organism>
<keyword evidence="2" id="KW-1185">Reference proteome</keyword>
<gene>
    <name evidence="1" type="ORF">K227x_14470</name>
</gene>
<dbReference type="Proteomes" id="UP000318538">
    <property type="component" value="Chromosome"/>
</dbReference>
<dbReference type="KEGG" id="rlc:K227x_14470"/>
<dbReference type="EMBL" id="CP036525">
    <property type="protein sequence ID" value="QDT03067.1"/>
    <property type="molecule type" value="Genomic_DNA"/>
</dbReference>
<name>A0A517N7E2_9BACT</name>
<protein>
    <submittedName>
        <fullName evidence="1">Uncharacterized protein</fullName>
    </submittedName>
</protein>
<evidence type="ECO:0000313" key="2">
    <source>
        <dbReference type="Proteomes" id="UP000318538"/>
    </source>
</evidence>
<proteinExistence type="predicted"/>
<evidence type="ECO:0000313" key="1">
    <source>
        <dbReference type="EMBL" id="QDT03067.1"/>
    </source>
</evidence>
<dbReference type="AlphaFoldDB" id="A0A517N7E2"/>
<reference evidence="1 2" key="1">
    <citation type="submission" date="2019-02" db="EMBL/GenBank/DDBJ databases">
        <title>Deep-cultivation of Planctomycetes and their phenomic and genomic characterization uncovers novel biology.</title>
        <authorList>
            <person name="Wiegand S."/>
            <person name="Jogler M."/>
            <person name="Boedeker C."/>
            <person name="Pinto D."/>
            <person name="Vollmers J."/>
            <person name="Rivas-Marin E."/>
            <person name="Kohn T."/>
            <person name="Peeters S.H."/>
            <person name="Heuer A."/>
            <person name="Rast P."/>
            <person name="Oberbeckmann S."/>
            <person name="Bunk B."/>
            <person name="Jeske O."/>
            <person name="Meyerdierks A."/>
            <person name="Storesund J.E."/>
            <person name="Kallscheuer N."/>
            <person name="Luecker S."/>
            <person name="Lage O.M."/>
            <person name="Pohl T."/>
            <person name="Merkel B.J."/>
            <person name="Hornburger P."/>
            <person name="Mueller R.-W."/>
            <person name="Bruemmer F."/>
            <person name="Labrenz M."/>
            <person name="Spormann A.M."/>
            <person name="Op den Camp H."/>
            <person name="Overmann J."/>
            <person name="Amann R."/>
            <person name="Jetten M.S.M."/>
            <person name="Mascher T."/>
            <person name="Medema M.H."/>
            <person name="Devos D.P."/>
            <person name="Kaster A.-K."/>
            <person name="Ovreas L."/>
            <person name="Rohde M."/>
            <person name="Galperin M.Y."/>
            <person name="Jogler C."/>
        </authorList>
    </citation>
    <scope>NUCLEOTIDE SEQUENCE [LARGE SCALE GENOMIC DNA]</scope>
    <source>
        <strain evidence="1 2">K22_7</strain>
    </source>
</reference>